<protein>
    <recommendedName>
        <fullName evidence="1">Reverse transcriptase Ty1/copia-type domain-containing protein</fullName>
    </recommendedName>
</protein>
<sequence length="284" mass="32558">NKLNEKGQVIRNKVRLVCKGYAQIEGLDFDETFVHVARLEAIRMFLAYSCHKNFKVYQMDVKSTFLNGDLEEEVYMEQPEGFSLTDNPNYVCKLKKALYGLKQAPRAWYSRLDKFLQEKGFKKGIVDSNLYIKSEGDDLLVVLVYVDDIIFGCTNESSVQWFANSMQTEFEMSMIGELSFFLGLQITQRPEGIFISQGKYLREMLKSFQMEDSKPMGTPMVTGCKLSKDDDSPDVDQSSYRSMIGSLLYITASRPDIMYAVGMVGRYQAAPKQSHLQAVKRIFR</sequence>
<evidence type="ECO:0000259" key="1">
    <source>
        <dbReference type="Pfam" id="PF07727"/>
    </source>
</evidence>
<accession>A0A9Q4IIU7</accession>
<evidence type="ECO:0000313" key="2">
    <source>
        <dbReference type="EMBL" id="MCZ2221957.1"/>
    </source>
</evidence>
<evidence type="ECO:0000313" key="3">
    <source>
        <dbReference type="Proteomes" id="UP001071110"/>
    </source>
</evidence>
<feature type="non-terminal residue" evidence="2">
    <location>
        <position position="1"/>
    </location>
</feature>
<feature type="domain" description="Reverse transcriptase Ty1/copia-type" evidence="1">
    <location>
        <begin position="4"/>
        <end position="221"/>
    </location>
</feature>
<proteinExistence type="predicted"/>
<organism evidence="2 3">
    <name type="scientific">Corynebacterium pilbarense</name>
    <dbReference type="NCBI Taxonomy" id="1288393"/>
    <lineage>
        <taxon>Bacteria</taxon>
        <taxon>Bacillati</taxon>
        <taxon>Actinomycetota</taxon>
        <taxon>Actinomycetes</taxon>
        <taxon>Mycobacteriales</taxon>
        <taxon>Corynebacteriaceae</taxon>
        <taxon>Corynebacterium</taxon>
    </lineage>
</organism>
<dbReference type="PANTHER" id="PTHR11439">
    <property type="entry name" value="GAG-POL-RELATED RETROTRANSPOSON"/>
    <property type="match status" value="1"/>
</dbReference>
<dbReference type="SUPFAM" id="SSF56672">
    <property type="entry name" value="DNA/RNA polymerases"/>
    <property type="match status" value="1"/>
</dbReference>
<dbReference type="PANTHER" id="PTHR11439:SF483">
    <property type="entry name" value="PEPTIDE SYNTHASE GLIP-LIKE, PUTATIVE (AFU_ORTHOLOGUE AFUA_3G12920)-RELATED"/>
    <property type="match status" value="1"/>
</dbReference>
<dbReference type="EMBL" id="JANRML010000070">
    <property type="protein sequence ID" value="MCZ2221957.1"/>
    <property type="molecule type" value="Genomic_DNA"/>
</dbReference>
<dbReference type="InterPro" id="IPR043502">
    <property type="entry name" value="DNA/RNA_pol_sf"/>
</dbReference>
<gene>
    <name evidence="2" type="ORF">NUW87_11410</name>
</gene>
<dbReference type="InterPro" id="IPR013103">
    <property type="entry name" value="RVT_2"/>
</dbReference>
<name>A0A9Q4IIU7_9CORY</name>
<dbReference type="AlphaFoldDB" id="A0A9Q4IIU7"/>
<comment type="caution">
    <text evidence="2">The sequence shown here is derived from an EMBL/GenBank/DDBJ whole genome shotgun (WGS) entry which is preliminary data.</text>
</comment>
<dbReference type="Pfam" id="PF07727">
    <property type="entry name" value="RVT_2"/>
    <property type="match status" value="1"/>
</dbReference>
<reference evidence="2" key="1">
    <citation type="submission" date="2022-08" db="EMBL/GenBank/DDBJ databases">
        <title>Corynebacterium sp. nov., isolated from clinical breast specimens.</title>
        <authorList>
            <person name="Zhang T."/>
        </authorList>
    </citation>
    <scope>NUCLEOTIDE SEQUENCE</scope>
    <source>
        <strain evidence="2">CCUG 57942</strain>
    </source>
</reference>
<feature type="non-terminal residue" evidence="2">
    <location>
        <position position="284"/>
    </location>
</feature>
<keyword evidence="3" id="KW-1185">Reference proteome</keyword>
<dbReference type="Proteomes" id="UP001071110">
    <property type="component" value="Unassembled WGS sequence"/>
</dbReference>